<gene>
    <name evidence="4" type="ORF">ACFOSH_41850</name>
</gene>
<feature type="region of interest" description="Disordered" evidence="2">
    <location>
        <begin position="189"/>
        <end position="218"/>
    </location>
</feature>
<dbReference type="PROSITE" id="PS51123">
    <property type="entry name" value="OMPA_2"/>
    <property type="match status" value="1"/>
</dbReference>
<feature type="compositionally biased region" description="Low complexity" evidence="2">
    <location>
        <begin position="63"/>
        <end position="94"/>
    </location>
</feature>
<protein>
    <submittedName>
        <fullName evidence="4">OmpA family protein</fullName>
    </submittedName>
</protein>
<evidence type="ECO:0000256" key="1">
    <source>
        <dbReference type="PROSITE-ProRule" id="PRU00473"/>
    </source>
</evidence>
<evidence type="ECO:0000256" key="2">
    <source>
        <dbReference type="SAM" id="MobiDB-lite"/>
    </source>
</evidence>
<comment type="caution">
    <text evidence="4">The sequence shown here is derived from an EMBL/GenBank/DDBJ whole genome shotgun (WGS) entry which is preliminary data.</text>
</comment>
<dbReference type="Gene3D" id="3.30.1330.60">
    <property type="entry name" value="OmpA-like domain"/>
    <property type="match status" value="1"/>
</dbReference>
<organism evidence="4 5">
    <name type="scientific">Amycolatopsis speibonae</name>
    <dbReference type="NCBI Taxonomy" id="1450224"/>
    <lineage>
        <taxon>Bacteria</taxon>
        <taxon>Bacillati</taxon>
        <taxon>Actinomycetota</taxon>
        <taxon>Actinomycetes</taxon>
        <taxon>Pseudonocardiales</taxon>
        <taxon>Pseudonocardiaceae</taxon>
        <taxon>Amycolatopsis</taxon>
    </lineage>
</organism>
<dbReference type="EMBL" id="JBHRWK010000108">
    <property type="protein sequence ID" value="MFC3456016.1"/>
    <property type="molecule type" value="Genomic_DNA"/>
</dbReference>
<name>A0ABV7PEP8_9PSEU</name>
<accession>A0ABV7PEP8</accession>
<feature type="domain" description="OmpA-like" evidence="3">
    <location>
        <begin position="113"/>
        <end position="218"/>
    </location>
</feature>
<dbReference type="Proteomes" id="UP001595645">
    <property type="component" value="Unassembled WGS sequence"/>
</dbReference>
<sequence length="218" mass="21469">MDLTSGRPITVGAFRSFVFVCLASAKAETAKGSSNFMRRKIARTVTGVAIVAGLVAACGSEGENGASGTSGANGTASSGAAASSADAGAPASSGAGTGDAGQAGGEAAQKVTAAIQKALQQSPIMFTTESAELSEKSKSALGEIAKAMQGNDVKVAVATHAGYPDAEKSKALSEKRAEAIATTLEGAGVAKDRVKSEATGNEKAQGDKALDTQITVAQ</sequence>
<evidence type="ECO:0000259" key="3">
    <source>
        <dbReference type="PROSITE" id="PS51123"/>
    </source>
</evidence>
<reference evidence="5" key="1">
    <citation type="journal article" date="2019" name="Int. J. Syst. Evol. Microbiol.">
        <title>The Global Catalogue of Microorganisms (GCM) 10K type strain sequencing project: providing services to taxonomists for standard genome sequencing and annotation.</title>
        <authorList>
            <consortium name="The Broad Institute Genomics Platform"/>
            <consortium name="The Broad Institute Genome Sequencing Center for Infectious Disease"/>
            <person name="Wu L."/>
            <person name="Ma J."/>
        </authorList>
    </citation>
    <scope>NUCLEOTIDE SEQUENCE [LARGE SCALE GENOMIC DNA]</scope>
    <source>
        <strain evidence="5">CGMCC 4.7676</strain>
    </source>
</reference>
<evidence type="ECO:0000313" key="4">
    <source>
        <dbReference type="EMBL" id="MFC3456016.1"/>
    </source>
</evidence>
<dbReference type="InterPro" id="IPR036737">
    <property type="entry name" value="OmpA-like_sf"/>
</dbReference>
<feature type="region of interest" description="Disordered" evidence="2">
    <location>
        <begin position="63"/>
        <end position="103"/>
    </location>
</feature>
<evidence type="ECO:0000313" key="5">
    <source>
        <dbReference type="Proteomes" id="UP001595645"/>
    </source>
</evidence>
<dbReference type="InterPro" id="IPR006665">
    <property type="entry name" value="OmpA-like"/>
</dbReference>
<dbReference type="Pfam" id="PF00691">
    <property type="entry name" value="OmpA"/>
    <property type="match status" value="1"/>
</dbReference>
<dbReference type="RefSeq" id="WP_378246987.1">
    <property type="nucleotide sequence ID" value="NZ_JBHRWK010000108.1"/>
</dbReference>
<keyword evidence="5" id="KW-1185">Reference proteome</keyword>
<keyword evidence="1" id="KW-0472">Membrane</keyword>
<proteinExistence type="predicted"/>
<dbReference type="SUPFAM" id="SSF103088">
    <property type="entry name" value="OmpA-like"/>
    <property type="match status" value="1"/>
</dbReference>